<keyword evidence="2" id="KW-1185">Reference proteome</keyword>
<sequence length="385" mass="42981">MDSSARSERKPGPSIGSAQVQRQPGPLSQLNQEHRPGAGGLLGSFGTSPNSGGSALHQVDRINARYPTATDTRRLRQTDTAEKPGGDKDYIRRSGATPQHSSERLRRVNSEFSPNRSAYTCRCVILLAYYCKAESLAARCWGFNMGEKQPTTVKELAKVLNELTANVATLGENVKDVKTSIQFMSDKFDTIQTSLSEVCAELRNLQREHTTLKKENAELKKELADTRADLIELKQYSRQNNIEIKGLPHDPSERPEAIIQVLGEKLGTKIETAEIDVVHRVPTKEKGKTNVIVRFVSRSSRNKVLQAAKKKRLTTADFGFEGTNAVYINEHLCLENKILLGKATQLRKEKQWKFSWVSQGKILVRKTETSSVIHISRESDLAKIV</sequence>
<name>A0ACB8DB01_DERSI</name>
<comment type="caution">
    <text evidence="1">The sequence shown here is derived from an EMBL/GenBank/DDBJ whole genome shotgun (WGS) entry which is preliminary data.</text>
</comment>
<dbReference type="Proteomes" id="UP000821865">
    <property type="component" value="Chromosome 2"/>
</dbReference>
<organism evidence="1 2">
    <name type="scientific">Dermacentor silvarum</name>
    <name type="common">Tick</name>
    <dbReference type="NCBI Taxonomy" id="543639"/>
    <lineage>
        <taxon>Eukaryota</taxon>
        <taxon>Metazoa</taxon>
        <taxon>Ecdysozoa</taxon>
        <taxon>Arthropoda</taxon>
        <taxon>Chelicerata</taxon>
        <taxon>Arachnida</taxon>
        <taxon>Acari</taxon>
        <taxon>Parasitiformes</taxon>
        <taxon>Ixodida</taxon>
        <taxon>Ixodoidea</taxon>
        <taxon>Ixodidae</taxon>
        <taxon>Rhipicephalinae</taxon>
        <taxon>Dermacentor</taxon>
    </lineage>
</organism>
<reference evidence="1" key="1">
    <citation type="submission" date="2020-05" db="EMBL/GenBank/DDBJ databases">
        <title>Large-scale comparative analyses of tick genomes elucidate their genetic diversity and vector capacities.</title>
        <authorList>
            <person name="Jia N."/>
            <person name="Wang J."/>
            <person name="Shi W."/>
            <person name="Du L."/>
            <person name="Sun Y."/>
            <person name="Zhan W."/>
            <person name="Jiang J."/>
            <person name="Wang Q."/>
            <person name="Zhang B."/>
            <person name="Ji P."/>
            <person name="Sakyi L.B."/>
            <person name="Cui X."/>
            <person name="Yuan T."/>
            <person name="Jiang B."/>
            <person name="Yang W."/>
            <person name="Lam T.T.-Y."/>
            <person name="Chang Q."/>
            <person name="Ding S."/>
            <person name="Wang X."/>
            <person name="Zhu J."/>
            <person name="Ruan X."/>
            <person name="Zhao L."/>
            <person name="Wei J."/>
            <person name="Que T."/>
            <person name="Du C."/>
            <person name="Cheng J."/>
            <person name="Dai P."/>
            <person name="Han X."/>
            <person name="Huang E."/>
            <person name="Gao Y."/>
            <person name="Liu J."/>
            <person name="Shao H."/>
            <person name="Ye R."/>
            <person name="Li L."/>
            <person name="Wei W."/>
            <person name="Wang X."/>
            <person name="Wang C."/>
            <person name="Yang T."/>
            <person name="Huo Q."/>
            <person name="Li W."/>
            <person name="Guo W."/>
            <person name="Chen H."/>
            <person name="Zhou L."/>
            <person name="Ni X."/>
            <person name="Tian J."/>
            <person name="Zhou Y."/>
            <person name="Sheng Y."/>
            <person name="Liu T."/>
            <person name="Pan Y."/>
            <person name="Xia L."/>
            <person name="Li J."/>
            <person name="Zhao F."/>
            <person name="Cao W."/>
        </authorList>
    </citation>
    <scope>NUCLEOTIDE SEQUENCE</scope>
    <source>
        <strain evidence="1">Dsil-2018</strain>
    </source>
</reference>
<evidence type="ECO:0000313" key="1">
    <source>
        <dbReference type="EMBL" id="KAH7965071.1"/>
    </source>
</evidence>
<dbReference type="EMBL" id="CM023471">
    <property type="protein sequence ID" value="KAH7965071.1"/>
    <property type="molecule type" value="Genomic_DNA"/>
</dbReference>
<accession>A0ACB8DB01</accession>
<proteinExistence type="predicted"/>
<gene>
    <name evidence="1" type="ORF">HPB49_003284</name>
</gene>
<protein>
    <submittedName>
        <fullName evidence="1">Uncharacterized protein</fullName>
    </submittedName>
</protein>
<evidence type="ECO:0000313" key="2">
    <source>
        <dbReference type="Proteomes" id="UP000821865"/>
    </source>
</evidence>